<dbReference type="RefSeq" id="WP_085891896.1">
    <property type="nucleotide sequence ID" value="NZ_FWFL01000003.1"/>
</dbReference>
<evidence type="ECO:0000259" key="1">
    <source>
        <dbReference type="SMART" id="SM00306"/>
    </source>
</evidence>
<name>A0A1Y5S7I5_9RHOB</name>
<dbReference type="CDD" id="cd00081">
    <property type="entry name" value="Hint"/>
    <property type="match status" value="1"/>
</dbReference>
<dbReference type="InterPro" id="IPR003587">
    <property type="entry name" value="Hint_dom_N"/>
</dbReference>
<dbReference type="SUPFAM" id="SSF51294">
    <property type="entry name" value="Hedgehog/intein (Hint) domain"/>
    <property type="match status" value="1"/>
</dbReference>
<dbReference type="InterPro" id="IPR028992">
    <property type="entry name" value="Hedgehog/Intein_dom"/>
</dbReference>
<dbReference type="InterPro" id="IPR036844">
    <property type="entry name" value="Hint_dom_sf"/>
</dbReference>
<organism evidence="2 3">
    <name type="scientific">Roseovarius litorisediminis</name>
    <dbReference type="NCBI Taxonomy" id="1312363"/>
    <lineage>
        <taxon>Bacteria</taxon>
        <taxon>Pseudomonadati</taxon>
        <taxon>Pseudomonadota</taxon>
        <taxon>Alphaproteobacteria</taxon>
        <taxon>Rhodobacterales</taxon>
        <taxon>Roseobacteraceae</taxon>
        <taxon>Roseovarius</taxon>
    </lineage>
</organism>
<evidence type="ECO:0000313" key="3">
    <source>
        <dbReference type="Proteomes" id="UP000193827"/>
    </source>
</evidence>
<dbReference type="OrthoDB" id="6305173at2"/>
<dbReference type="Proteomes" id="UP000193827">
    <property type="component" value="Unassembled WGS sequence"/>
</dbReference>
<dbReference type="EMBL" id="FWFL01000003">
    <property type="protein sequence ID" value="SLN34242.1"/>
    <property type="molecule type" value="Genomic_DNA"/>
</dbReference>
<dbReference type="Pfam" id="PF13403">
    <property type="entry name" value="Hint_2"/>
    <property type="match status" value="1"/>
</dbReference>
<protein>
    <recommendedName>
        <fullName evidence="1">Hint domain-containing protein</fullName>
    </recommendedName>
</protein>
<gene>
    <name evidence="2" type="ORF">PEL8287_01683</name>
</gene>
<sequence>MSHPATENTQSIAVYQAVDFYAVNGANLHDPISFAAELELDDSYELRPNVRQYRLSVIRDDTDTMIITPNTMIGHPGARVHLDCCLTLMCSNGIATEALILVETDSLGDVAETYVLPLSQLKPRMGYTLVGIDTDIARTKFAEVACVSFARGTHITMASGEQKLIQDLAAGDRVLTRDDGPQTVRWIGQSTVRAVGDFAPIRIRAGTLHNENDLLVSPDHRLFIFQHSDELGTGRHEVLVRARHLVNGDSVVQQSGGFIDYYQLLFDRHQIIYAEGIAAETLLIDPRTRAVLPASVANETIGAIKTHAHRPHMDYELTKAEVAKHPNAAAVLKRATTR</sequence>
<dbReference type="AlphaFoldDB" id="A0A1Y5S7I5"/>
<evidence type="ECO:0000313" key="2">
    <source>
        <dbReference type="EMBL" id="SLN34242.1"/>
    </source>
</evidence>
<dbReference type="SMART" id="SM00306">
    <property type="entry name" value="HintN"/>
    <property type="match status" value="1"/>
</dbReference>
<keyword evidence="3" id="KW-1185">Reference proteome</keyword>
<proteinExistence type="predicted"/>
<feature type="domain" description="Hint" evidence="1">
    <location>
        <begin position="146"/>
        <end position="255"/>
    </location>
</feature>
<reference evidence="2 3" key="1">
    <citation type="submission" date="2017-03" db="EMBL/GenBank/DDBJ databases">
        <authorList>
            <person name="Afonso C.L."/>
            <person name="Miller P.J."/>
            <person name="Scott M.A."/>
            <person name="Spackman E."/>
            <person name="Goraichik I."/>
            <person name="Dimitrov K.M."/>
            <person name="Suarez D.L."/>
            <person name="Swayne D.E."/>
        </authorList>
    </citation>
    <scope>NUCLEOTIDE SEQUENCE [LARGE SCALE GENOMIC DNA]</scope>
    <source>
        <strain evidence="2 3">CECT 8287</strain>
    </source>
</reference>
<accession>A0A1Y5S7I5</accession>
<dbReference type="Gene3D" id="2.170.16.10">
    <property type="entry name" value="Hedgehog/Intein (Hint) domain"/>
    <property type="match status" value="1"/>
</dbReference>